<comment type="similarity">
    <text evidence="5">Belongs to the SAT4 family.</text>
</comment>
<evidence type="ECO:0000313" key="9">
    <source>
        <dbReference type="EMBL" id="KAF5354488.1"/>
    </source>
</evidence>
<protein>
    <recommendedName>
        <fullName evidence="8">Rhodopsin domain-containing protein</fullName>
    </recommendedName>
</protein>
<dbReference type="PANTHER" id="PTHR33048:SF47">
    <property type="entry name" value="INTEGRAL MEMBRANE PROTEIN-RELATED"/>
    <property type="match status" value="1"/>
</dbReference>
<keyword evidence="2 7" id="KW-0812">Transmembrane</keyword>
<dbReference type="EMBL" id="JAACJM010000059">
    <property type="protein sequence ID" value="KAF5354488.1"/>
    <property type="molecule type" value="Genomic_DNA"/>
</dbReference>
<feature type="transmembrane region" description="Helical" evidence="7">
    <location>
        <begin position="12"/>
        <end position="31"/>
    </location>
</feature>
<evidence type="ECO:0000256" key="3">
    <source>
        <dbReference type="ARBA" id="ARBA00022989"/>
    </source>
</evidence>
<dbReference type="InterPro" id="IPR052337">
    <property type="entry name" value="SAT4-like"/>
</dbReference>
<comment type="caution">
    <text evidence="9">The sequence shown here is derived from an EMBL/GenBank/DDBJ whole genome shotgun (WGS) entry which is preliminary data.</text>
</comment>
<evidence type="ECO:0000256" key="5">
    <source>
        <dbReference type="ARBA" id="ARBA00038359"/>
    </source>
</evidence>
<feature type="transmembrane region" description="Helical" evidence="7">
    <location>
        <begin position="154"/>
        <end position="179"/>
    </location>
</feature>
<evidence type="ECO:0000256" key="7">
    <source>
        <dbReference type="SAM" id="Phobius"/>
    </source>
</evidence>
<name>A0A8H5D846_9AGAR</name>
<proteinExistence type="inferred from homology"/>
<feature type="transmembrane region" description="Helical" evidence="7">
    <location>
        <begin position="115"/>
        <end position="134"/>
    </location>
</feature>
<dbReference type="AlphaFoldDB" id="A0A8H5D846"/>
<keyword evidence="3 7" id="KW-1133">Transmembrane helix</keyword>
<feature type="transmembrane region" description="Helical" evidence="7">
    <location>
        <begin position="84"/>
        <end position="106"/>
    </location>
</feature>
<dbReference type="OrthoDB" id="444631at2759"/>
<evidence type="ECO:0000256" key="1">
    <source>
        <dbReference type="ARBA" id="ARBA00004141"/>
    </source>
</evidence>
<feature type="transmembrane region" description="Helical" evidence="7">
    <location>
        <begin position="223"/>
        <end position="245"/>
    </location>
</feature>
<feature type="domain" description="Rhodopsin" evidence="8">
    <location>
        <begin position="27"/>
        <end position="226"/>
    </location>
</feature>
<dbReference type="InterPro" id="IPR049326">
    <property type="entry name" value="Rhodopsin_dom_fungi"/>
</dbReference>
<keyword evidence="4 7" id="KW-0472">Membrane</keyword>
<comment type="subcellular location">
    <subcellularLocation>
        <location evidence="1">Membrane</location>
        <topology evidence="1">Multi-pass membrane protein</topology>
    </subcellularLocation>
</comment>
<evidence type="ECO:0000256" key="6">
    <source>
        <dbReference type="SAM" id="MobiDB-lite"/>
    </source>
</evidence>
<accession>A0A8H5D846</accession>
<feature type="transmembrane region" description="Helical" evidence="7">
    <location>
        <begin position="43"/>
        <end position="64"/>
    </location>
</feature>
<evidence type="ECO:0000313" key="10">
    <source>
        <dbReference type="Proteomes" id="UP000559256"/>
    </source>
</evidence>
<evidence type="ECO:0000256" key="2">
    <source>
        <dbReference type="ARBA" id="ARBA00022692"/>
    </source>
</evidence>
<organism evidence="9 10">
    <name type="scientific">Tetrapyrgos nigripes</name>
    <dbReference type="NCBI Taxonomy" id="182062"/>
    <lineage>
        <taxon>Eukaryota</taxon>
        <taxon>Fungi</taxon>
        <taxon>Dikarya</taxon>
        <taxon>Basidiomycota</taxon>
        <taxon>Agaricomycotina</taxon>
        <taxon>Agaricomycetes</taxon>
        <taxon>Agaricomycetidae</taxon>
        <taxon>Agaricales</taxon>
        <taxon>Marasmiineae</taxon>
        <taxon>Marasmiaceae</taxon>
        <taxon>Tetrapyrgos</taxon>
    </lineage>
</organism>
<evidence type="ECO:0000256" key="4">
    <source>
        <dbReference type="ARBA" id="ARBA00023136"/>
    </source>
</evidence>
<reference evidence="9 10" key="1">
    <citation type="journal article" date="2020" name="ISME J.">
        <title>Uncovering the hidden diversity of litter-decomposition mechanisms in mushroom-forming fungi.</title>
        <authorList>
            <person name="Floudas D."/>
            <person name="Bentzer J."/>
            <person name="Ahren D."/>
            <person name="Johansson T."/>
            <person name="Persson P."/>
            <person name="Tunlid A."/>
        </authorList>
    </citation>
    <scope>NUCLEOTIDE SEQUENCE [LARGE SCALE GENOMIC DNA]</scope>
    <source>
        <strain evidence="9 10">CBS 291.85</strain>
    </source>
</reference>
<feature type="region of interest" description="Disordered" evidence="6">
    <location>
        <begin position="301"/>
        <end position="324"/>
    </location>
</feature>
<dbReference type="GO" id="GO:0016020">
    <property type="term" value="C:membrane"/>
    <property type="evidence" value="ECO:0007669"/>
    <property type="project" value="UniProtKB-SubCell"/>
</dbReference>
<keyword evidence="10" id="KW-1185">Reference proteome</keyword>
<dbReference type="Pfam" id="PF20684">
    <property type="entry name" value="Fung_rhodopsin"/>
    <property type="match status" value="1"/>
</dbReference>
<feature type="transmembrane region" description="Helical" evidence="7">
    <location>
        <begin position="191"/>
        <end position="211"/>
    </location>
</feature>
<sequence length="336" mass="37689">MVADPTLDQIRLAAAIGIPIAIVVTFLRLYLRARTRKLWWDDFFAFLSMFLACFFLTGILIFTDPPERHHSQVVKVFANYIIDIGFYGTIWPARVSILLTLVRIVIGKFRKVMKWLVAGYLLVWAILAAQGFWTCETDNAWKKQEVAQCVLGKNIAIAQLITDCLADLILIAAPIYLLSTLNTMRGLRIRLMIVFSSSILTTVFSLVHAYAILHQLGALEFMFALLEVIISLVVASLSVIVSWAFKISDEEGGSSGPRGYVNTFLREGRSGGRRSNFKHDITLTTLTPAHVEITREVDHDNDDKLGAEYPSNSSSELDVGKQRNVTWEQPYMGNAV</sequence>
<dbReference type="Proteomes" id="UP000559256">
    <property type="component" value="Unassembled WGS sequence"/>
</dbReference>
<evidence type="ECO:0000259" key="8">
    <source>
        <dbReference type="Pfam" id="PF20684"/>
    </source>
</evidence>
<dbReference type="PANTHER" id="PTHR33048">
    <property type="entry name" value="PTH11-LIKE INTEGRAL MEMBRANE PROTEIN (AFU_ORTHOLOGUE AFUA_5G11245)"/>
    <property type="match status" value="1"/>
</dbReference>
<gene>
    <name evidence="9" type="ORF">D9758_012394</name>
</gene>